<accession>A0AAV4DJL6</accession>
<keyword evidence="2" id="KW-1185">Reference proteome</keyword>
<evidence type="ECO:0000313" key="1">
    <source>
        <dbReference type="EMBL" id="GFO44478.1"/>
    </source>
</evidence>
<evidence type="ECO:0000313" key="2">
    <source>
        <dbReference type="Proteomes" id="UP000735302"/>
    </source>
</evidence>
<comment type="caution">
    <text evidence="1">The sequence shown here is derived from an EMBL/GenBank/DDBJ whole genome shotgun (WGS) entry which is preliminary data.</text>
</comment>
<protein>
    <submittedName>
        <fullName evidence="1">Uncharacterized protein</fullName>
    </submittedName>
</protein>
<dbReference type="EMBL" id="BLXT01007956">
    <property type="protein sequence ID" value="GFO44478.1"/>
    <property type="molecule type" value="Genomic_DNA"/>
</dbReference>
<proteinExistence type="predicted"/>
<name>A0AAV4DJL6_9GAST</name>
<dbReference type="Proteomes" id="UP000735302">
    <property type="component" value="Unassembled WGS sequence"/>
</dbReference>
<organism evidence="1 2">
    <name type="scientific">Plakobranchus ocellatus</name>
    <dbReference type="NCBI Taxonomy" id="259542"/>
    <lineage>
        <taxon>Eukaryota</taxon>
        <taxon>Metazoa</taxon>
        <taxon>Spiralia</taxon>
        <taxon>Lophotrochozoa</taxon>
        <taxon>Mollusca</taxon>
        <taxon>Gastropoda</taxon>
        <taxon>Heterobranchia</taxon>
        <taxon>Euthyneura</taxon>
        <taxon>Panpulmonata</taxon>
        <taxon>Sacoglossa</taxon>
        <taxon>Placobranchoidea</taxon>
        <taxon>Plakobranchidae</taxon>
        <taxon>Plakobranchus</taxon>
    </lineage>
</organism>
<reference evidence="1 2" key="1">
    <citation type="journal article" date="2021" name="Elife">
        <title>Chloroplast acquisition without the gene transfer in kleptoplastic sea slugs, Plakobranchus ocellatus.</title>
        <authorList>
            <person name="Maeda T."/>
            <person name="Takahashi S."/>
            <person name="Yoshida T."/>
            <person name="Shimamura S."/>
            <person name="Takaki Y."/>
            <person name="Nagai Y."/>
            <person name="Toyoda A."/>
            <person name="Suzuki Y."/>
            <person name="Arimoto A."/>
            <person name="Ishii H."/>
            <person name="Satoh N."/>
            <person name="Nishiyama T."/>
            <person name="Hasebe M."/>
            <person name="Maruyama T."/>
            <person name="Minagawa J."/>
            <person name="Obokata J."/>
            <person name="Shigenobu S."/>
        </authorList>
    </citation>
    <scope>NUCLEOTIDE SEQUENCE [LARGE SCALE GENOMIC DNA]</scope>
</reference>
<sequence length="150" mass="16532">MTGCFSRRLGAERRTTTLPAAKTSAFSHRKYPEQPWSTAWFLVGLFSRRNLPTSSPECVAPLNMPHGQGMLLLLVLALQGLFFSPPQAWRTVLTVGDFHSQPGIPSLMCYVFLLGQKAAGPLYVTDKQVFSITQTASPQMGRKTFKGQGN</sequence>
<dbReference type="AlphaFoldDB" id="A0AAV4DJL6"/>
<gene>
    <name evidence="1" type="ORF">PoB_007098300</name>
</gene>